<organism evidence="1 2">
    <name type="scientific">Rotaria magnacalcarata</name>
    <dbReference type="NCBI Taxonomy" id="392030"/>
    <lineage>
        <taxon>Eukaryota</taxon>
        <taxon>Metazoa</taxon>
        <taxon>Spiralia</taxon>
        <taxon>Gnathifera</taxon>
        <taxon>Rotifera</taxon>
        <taxon>Eurotatoria</taxon>
        <taxon>Bdelloidea</taxon>
        <taxon>Philodinida</taxon>
        <taxon>Philodinidae</taxon>
        <taxon>Rotaria</taxon>
    </lineage>
</organism>
<reference evidence="1" key="1">
    <citation type="submission" date="2021-02" db="EMBL/GenBank/DDBJ databases">
        <authorList>
            <person name="Nowell W R."/>
        </authorList>
    </citation>
    <scope>NUCLEOTIDE SEQUENCE</scope>
</reference>
<dbReference type="Proteomes" id="UP000676336">
    <property type="component" value="Unassembled WGS sequence"/>
</dbReference>
<proteinExistence type="predicted"/>
<comment type="caution">
    <text evidence="1">The sequence shown here is derived from an EMBL/GenBank/DDBJ whole genome shotgun (WGS) entry which is preliminary data.</text>
</comment>
<dbReference type="SUPFAM" id="SSF52047">
    <property type="entry name" value="RNI-like"/>
    <property type="match status" value="1"/>
</dbReference>
<protein>
    <recommendedName>
        <fullName evidence="3">NLRC3</fullName>
    </recommendedName>
</protein>
<accession>A0A8S2YER3</accession>
<dbReference type="EMBL" id="CAJOBI010092847">
    <property type="protein sequence ID" value="CAF4550631.1"/>
    <property type="molecule type" value="Genomic_DNA"/>
</dbReference>
<dbReference type="AlphaFoldDB" id="A0A8S2YER3"/>
<evidence type="ECO:0000313" key="1">
    <source>
        <dbReference type="EMBL" id="CAF4550631.1"/>
    </source>
</evidence>
<gene>
    <name evidence="1" type="ORF">SMN809_LOCUS37018</name>
</gene>
<name>A0A8S2YER3_9BILA</name>
<evidence type="ECO:0008006" key="3">
    <source>
        <dbReference type="Google" id="ProtNLM"/>
    </source>
</evidence>
<dbReference type="Gene3D" id="3.80.10.10">
    <property type="entry name" value="Ribonuclease Inhibitor"/>
    <property type="match status" value="1"/>
</dbReference>
<feature type="non-terminal residue" evidence="1">
    <location>
        <position position="1"/>
    </location>
</feature>
<sequence>LSALLHGLMTNATCKILELKGNGIQGSGTEALSKVLRKNQTIRT</sequence>
<evidence type="ECO:0000313" key="2">
    <source>
        <dbReference type="Proteomes" id="UP000676336"/>
    </source>
</evidence>
<dbReference type="InterPro" id="IPR032675">
    <property type="entry name" value="LRR_dom_sf"/>
</dbReference>